<evidence type="ECO:0000313" key="4">
    <source>
        <dbReference type="Proteomes" id="UP000001975"/>
    </source>
</evidence>
<evidence type="ECO:0000259" key="2">
    <source>
        <dbReference type="Pfam" id="PF00188"/>
    </source>
</evidence>
<dbReference type="Proteomes" id="UP000001975">
    <property type="component" value="Plasmid PL47"/>
</dbReference>
<keyword evidence="4" id="KW-1185">Reference proteome</keyword>
<dbReference type="KEGG" id="hwa:HQ_4038A"/>
<dbReference type="CDD" id="cd05379">
    <property type="entry name" value="CAP_bacterial"/>
    <property type="match status" value="1"/>
</dbReference>
<dbReference type="EMBL" id="AM180089">
    <property type="protein sequence ID" value="CAJ51128.1"/>
    <property type="molecule type" value="Genomic_DNA"/>
</dbReference>
<dbReference type="GeneID" id="4171399"/>
<dbReference type="HOGENOM" id="CLU_1243013_0_0_2"/>
<dbReference type="Pfam" id="PF00188">
    <property type="entry name" value="CAP"/>
    <property type="match status" value="1"/>
</dbReference>
<reference evidence="3 4" key="1">
    <citation type="journal article" date="2006" name="BMC Genomics">
        <title>The genome of the square archaeon Haloquadratum walsbyi: life at the limits of water activity.</title>
        <authorList>
            <person name="Bolhuis H.H."/>
            <person name="Palm P.P."/>
            <person name="Wende A.W."/>
            <person name="Falb M.M."/>
            <person name="Rampp M.M."/>
            <person name="Rodriguez-Valera F.F."/>
            <person name="Pfeiffer F.F."/>
            <person name="Oesterhelt D.D."/>
        </authorList>
    </citation>
    <scope>NUCLEOTIDE SEQUENCE [LARGE SCALE GENOMIC DNA]</scope>
    <source>
        <strain evidence="4">DSM 16790 / HBSQ001</strain>
        <plasmid evidence="4">Plasmid PL47</plasmid>
    </source>
</reference>
<sequence>MISRRSVLGFITTASAASLVTWFAVGEDPPVSVDVDVNDDALLDSNVSTDGNTKSMDTPTTDAGTDNSDGELFNTPEWERKKAAREAHKHINNARERNGRGSLNWRDDVASAAHDYAQQIAGADILTHTLDGSDPEDRYYADGIAAYNGENIHQTWWLESFETTEEVDRIDSVADFGQSVTTSWMNSPGHRENILDVTHSAEGIGAAKNDSDKIYVVQVFTR</sequence>
<evidence type="ECO:0000256" key="1">
    <source>
        <dbReference type="SAM" id="MobiDB-lite"/>
    </source>
</evidence>
<geneLocation type="plasmid" evidence="3 4">
    <name>PL47</name>
</geneLocation>
<dbReference type="RefSeq" id="WP_011572940.1">
    <property type="nucleotide sequence ID" value="NC_008213.1"/>
</dbReference>
<dbReference type="InterPro" id="IPR035940">
    <property type="entry name" value="CAP_sf"/>
</dbReference>
<dbReference type="SUPFAM" id="SSF55797">
    <property type="entry name" value="PR-1-like"/>
    <property type="match status" value="1"/>
</dbReference>
<organism evidence="3 4">
    <name type="scientific">Haloquadratum walsbyi (strain DSM 16790 / HBSQ001)</name>
    <dbReference type="NCBI Taxonomy" id="362976"/>
    <lineage>
        <taxon>Archaea</taxon>
        <taxon>Methanobacteriati</taxon>
        <taxon>Methanobacteriota</taxon>
        <taxon>Stenosarchaea group</taxon>
        <taxon>Halobacteria</taxon>
        <taxon>Halobacteriales</taxon>
        <taxon>Haloferacaceae</taxon>
        <taxon>Haloquadratum</taxon>
    </lineage>
</organism>
<dbReference type="InterPro" id="IPR014044">
    <property type="entry name" value="CAP_dom"/>
</dbReference>
<dbReference type="PANTHER" id="PTHR31157">
    <property type="entry name" value="SCP DOMAIN-CONTAINING PROTEIN"/>
    <property type="match status" value="1"/>
</dbReference>
<dbReference type="PANTHER" id="PTHR31157:SF1">
    <property type="entry name" value="SCP DOMAIN-CONTAINING PROTEIN"/>
    <property type="match status" value="1"/>
</dbReference>
<evidence type="ECO:0000313" key="3">
    <source>
        <dbReference type="EMBL" id="CAJ51128.1"/>
    </source>
</evidence>
<dbReference type="AlphaFoldDB" id="Q18DG4"/>
<keyword evidence="3" id="KW-0614">Plasmid</keyword>
<feature type="domain" description="SCP" evidence="2">
    <location>
        <begin position="90"/>
        <end position="220"/>
    </location>
</feature>
<protein>
    <submittedName>
        <fullName evidence="3">CAP domain protein</fullName>
    </submittedName>
</protein>
<name>Q18DG4_HALWD</name>
<accession>Q18DG4</accession>
<feature type="compositionally biased region" description="Polar residues" evidence="1">
    <location>
        <begin position="48"/>
        <end position="67"/>
    </location>
</feature>
<proteinExistence type="predicted"/>
<gene>
    <name evidence="3" type="ordered locus">HQ_4038A</name>
</gene>
<dbReference type="eggNOG" id="arCOG03962">
    <property type="taxonomic scope" value="Archaea"/>
</dbReference>
<feature type="region of interest" description="Disordered" evidence="1">
    <location>
        <begin position="44"/>
        <end position="73"/>
    </location>
</feature>
<dbReference type="Gene3D" id="3.40.33.10">
    <property type="entry name" value="CAP"/>
    <property type="match status" value="1"/>
</dbReference>